<dbReference type="RefSeq" id="WP_112118914.1">
    <property type="nucleotide sequence ID" value="NZ_UAQE01000008.1"/>
</dbReference>
<organism evidence="1 2">
    <name type="scientific">Lysinibacillus capsici</name>
    <dbReference type="NCBI Taxonomy" id="2115968"/>
    <lineage>
        <taxon>Bacteria</taxon>
        <taxon>Bacillati</taxon>
        <taxon>Bacillota</taxon>
        <taxon>Bacilli</taxon>
        <taxon>Bacillales</taxon>
        <taxon>Bacillaceae</taxon>
        <taxon>Lysinibacillus</taxon>
    </lineage>
</organism>
<gene>
    <name evidence="1" type="ORF">NCTC7582_05203</name>
</gene>
<evidence type="ECO:0000313" key="2">
    <source>
        <dbReference type="Proteomes" id="UP000251431"/>
    </source>
</evidence>
<dbReference type="NCBIfam" id="TIGR01863">
    <property type="entry name" value="cas_Csd1"/>
    <property type="match status" value="1"/>
</dbReference>
<dbReference type="InterPro" id="IPR010144">
    <property type="entry name" value="CRISPR-assoc_prot_Csd1-typ"/>
</dbReference>
<dbReference type="AlphaFoldDB" id="A0A2X1A8Q6"/>
<proteinExistence type="predicted"/>
<protein>
    <submittedName>
        <fullName evidence="1">CRISPR-associated protein Cas8c/Csd1, subtype I-C/DVULG</fullName>
    </submittedName>
</protein>
<sequence length="606" mass="69372">MSFLNALMQTYENNQEVVGKVNKKRNGTEYTLLPIAHSTQVTHIEVVVSTQGEFLSAEVIVGERNTVIPVTEASSGRTSGLAPHPIHDKLMYVAGDYSDYISGKPKAREAFKLYLEQLSIWCDSEYSHESLSNLYEYLKKGTLIEDLVKNQTLHLDDDGMLLLKWQKKNEESPSIYKSVSNIADAAIRFTIEGLEPVMWEHTEIRKLHIQKTISDITELDFCYVTGKYAPISVNQPKKIRNTMDQSKLISTSNANGLIYKGRFKDARDTFNISYEASQKAHNALKWLINRQGIYIDGRVFLVWSDGTEQPKNWDELLRAGEQEAKEFYLNLTGVKKSNTSSESTYLAILDAATPGRLAVTSFEQLTTSSYYKRVYDFYNKYIWYFTHRKNDNGENQEGLAAPTLKEILSVIYPDTTRADILKNTYNTLLICVLYNRPIPREYINRAVARLKNGTEMGRWEWDKNLSITCALINYERGKGEFSVSLDTQNNNRSYLFGRLLAVAEVLERSALGSENRPTNSARYTTSFVQAPARTWTILQQKIVPYQNKLNSKLAAYYQAKIDNIISLMNPKDFSNKPLEETYLLGFYSQRQDLYTKKEKKGDKSND</sequence>
<reference evidence="1 2" key="1">
    <citation type="submission" date="2018-06" db="EMBL/GenBank/DDBJ databases">
        <authorList>
            <consortium name="Pathogen Informatics"/>
            <person name="Doyle S."/>
        </authorList>
    </citation>
    <scope>NUCLEOTIDE SEQUENCE [LARGE SCALE GENOMIC DNA]</scope>
    <source>
        <strain evidence="1 2">NCTC7582</strain>
    </source>
</reference>
<accession>A0A2X1A8Q6</accession>
<dbReference type="Proteomes" id="UP000251431">
    <property type="component" value="Unassembled WGS sequence"/>
</dbReference>
<dbReference type="EMBL" id="UAQE01000008">
    <property type="protein sequence ID" value="SPU40659.1"/>
    <property type="molecule type" value="Genomic_DNA"/>
</dbReference>
<name>A0A2X1A8Q6_9BACI</name>
<evidence type="ECO:0000313" key="1">
    <source>
        <dbReference type="EMBL" id="SPU40659.1"/>
    </source>
</evidence>
<dbReference type="Pfam" id="PF09709">
    <property type="entry name" value="Cas_Csd1"/>
    <property type="match status" value="1"/>
</dbReference>